<organism evidence="2 3">
    <name type="scientific">Lophiostoma macrostomum CBS 122681</name>
    <dbReference type="NCBI Taxonomy" id="1314788"/>
    <lineage>
        <taxon>Eukaryota</taxon>
        <taxon>Fungi</taxon>
        <taxon>Dikarya</taxon>
        <taxon>Ascomycota</taxon>
        <taxon>Pezizomycotina</taxon>
        <taxon>Dothideomycetes</taxon>
        <taxon>Pleosporomycetidae</taxon>
        <taxon>Pleosporales</taxon>
        <taxon>Lophiostomataceae</taxon>
        <taxon>Lophiostoma</taxon>
    </lineage>
</organism>
<feature type="region of interest" description="Disordered" evidence="1">
    <location>
        <begin position="184"/>
        <end position="238"/>
    </location>
</feature>
<evidence type="ECO:0000313" key="3">
    <source>
        <dbReference type="Proteomes" id="UP000799324"/>
    </source>
</evidence>
<reference evidence="2" key="1">
    <citation type="journal article" date="2020" name="Stud. Mycol.">
        <title>101 Dothideomycetes genomes: a test case for predicting lifestyles and emergence of pathogens.</title>
        <authorList>
            <person name="Haridas S."/>
            <person name="Albert R."/>
            <person name="Binder M."/>
            <person name="Bloem J."/>
            <person name="Labutti K."/>
            <person name="Salamov A."/>
            <person name="Andreopoulos B."/>
            <person name="Baker S."/>
            <person name="Barry K."/>
            <person name="Bills G."/>
            <person name="Bluhm B."/>
            <person name="Cannon C."/>
            <person name="Castanera R."/>
            <person name="Culley D."/>
            <person name="Daum C."/>
            <person name="Ezra D."/>
            <person name="Gonzalez J."/>
            <person name="Henrissat B."/>
            <person name="Kuo A."/>
            <person name="Liang C."/>
            <person name="Lipzen A."/>
            <person name="Lutzoni F."/>
            <person name="Magnuson J."/>
            <person name="Mondo S."/>
            <person name="Nolan M."/>
            <person name="Ohm R."/>
            <person name="Pangilinan J."/>
            <person name="Park H.-J."/>
            <person name="Ramirez L."/>
            <person name="Alfaro M."/>
            <person name="Sun H."/>
            <person name="Tritt A."/>
            <person name="Yoshinaga Y."/>
            <person name="Zwiers L.-H."/>
            <person name="Turgeon B."/>
            <person name="Goodwin S."/>
            <person name="Spatafora J."/>
            <person name="Crous P."/>
            <person name="Grigoriev I."/>
        </authorList>
    </citation>
    <scope>NUCLEOTIDE SEQUENCE</scope>
    <source>
        <strain evidence="2">CBS 122681</strain>
    </source>
</reference>
<keyword evidence="3" id="KW-1185">Reference proteome</keyword>
<dbReference type="AlphaFoldDB" id="A0A6A6T9T1"/>
<accession>A0A6A6T9T1</accession>
<dbReference type="OrthoDB" id="3942467at2759"/>
<evidence type="ECO:0000256" key="1">
    <source>
        <dbReference type="SAM" id="MobiDB-lite"/>
    </source>
</evidence>
<gene>
    <name evidence="2" type="ORF">K491DRAFT_596702</name>
</gene>
<evidence type="ECO:0000313" key="2">
    <source>
        <dbReference type="EMBL" id="KAF2656540.1"/>
    </source>
</evidence>
<name>A0A6A6T9T1_9PLEO</name>
<dbReference type="Proteomes" id="UP000799324">
    <property type="component" value="Unassembled WGS sequence"/>
</dbReference>
<dbReference type="EMBL" id="MU004335">
    <property type="protein sequence ID" value="KAF2656540.1"/>
    <property type="molecule type" value="Genomic_DNA"/>
</dbReference>
<sequence length="238" mass="24894">MAQTATQASEFAKLHIPSSFLAQQLLSAEMPSPPAYDTVVDPSAPIPNLRNPYDPELDSDLDSAEDIPEVTVNATTQIRGHANIISTPPVDATRVAGLLYNLMYGGAPPHPSTASSASTPTLASPQDSVGLRTRMSPLKINITVNCGATIVGDKNIVGSGLNDIARQMQMANKTRPNIPALMTQASQAGQASQGAMPTPPMSRNPSTGSESDARGALKRKAEGEADGAPDLKKMEGYC</sequence>
<feature type="compositionally biased region" description="Low complexity" evidence="1">
    <location>
        <begin position="184"/>
        <end position="195"/>
    </location>
</feature>
<protein>
    <submittedName>
        <fullName evidence="2">Uncharacterized protein</fullName>
    </submittedName>
</protein>
<feature type="region of interest" description="Disordered" evidence="1">
    <location>
        <begin position="33"/>
        <end position="61"/>
    </location>
</feature>
<feature type="compositionally biased region" description="Basic and acidic residues" evidence="1">
    <location>
        <begin position="211"/>
        <end position="238"/>
    </location>
</feature>
<proteinExistence type="predicted"/>